<dbReference type="Proteomes" id="UP000187412">
    <property type="component" value="Unassembled WGS sequence"/>
</dbReference>
<evidence type="ECO:0000313" key="11">
    <source>
        <dbReference type="EMBL" id="OMD36870.1"/>
    </source>
</evidence>
<comment type="cofactor">
    <cofactor evidence="1">
        <name>pyridoxal 5'-phosphate</name>
        <dbReference type="ChEBI" id="CHEBI:597326"/>
    </cofactor>
</comment>
<evidence type="ECO:0000259" key="10">
    <source>
        <dbReference type="Pfam" id="PF00291"/>
    </source>
</evidence>
<dbReference type="InterPro" id="IPR001926">
    <property type="entry name" value="TrpB-like_PALP"/>
</dbReference>
<evidence type="ECO:0000256" key="4">
    <source>
        <dbReference type="ARBA" id="ARBA00008519"/>
    </source>
</evidence>
<organism evidence="11 12">
    <name type="scientific">Paenibacillus borealis</name>
    <dbReference type="NCBI Taxonomy" id="160799"/>
    <lineage>
        <taxon>Bacteria</taxon>
        <taxon>Bacillati</taxon>
        <taxon>Bacillota</taxon>
        <taxon>Bacilli</taxon>
        <taxon>Bacillales</taxon>
        <taxon>Paenibacillaceae</taxon>
        <taxon>Paenibacillus</taxon>
    </lineage>
</organism>
<dbReference type="PROSITE" id="PS00901">
    <property type="entry name" value="CYS_SYNTHASE"/>
    <property type="match status" value="1"/>
</dbReference>
<dbReference type="Gene3D" id="3.40.50.1100">
    <property type="match status" value="2"/>
</dbReference>
<evidence type="ECO:0000256" key="9">
    <source>
        <dbReference type="ARBA" id="ARBA00022898"/>
    </source>
</evidence>
<evidence type="ECO:0000256" key="2">
    <source>
        <dbReference type="ARBA" id="ARBA00004056"/>
    </source>
</evidence>
<evidence type="ECO:0000256" key="3">
    <source>
        <dbReference type="ARBA" id="ARBA00004924"/>
    </source>
</evidence>
<dbReference type="NCBIfam" id="TIGR03945">
    <property type="entry name" value="PLP_SbnA_fam"/>
    <property type="match status" value="1"/>
</dbReference>
<dbReference type="InterPro" id="IPR036052">
    <property type="entry name" value="TrpB-like_PALP_sf"/>
</dbReference>
<evidence type="ECO:0000256" key="1">
    <source>
        <dbReference type="ARBA" id="ARBA00001933"/>
    </source>
</evidence>
<feature type="domain" description="Tryptophan synthase beta chain-like PALP" evidence="10">
    <location>
        <begin position="8"/>
        <end position="295"/>
    </location>
</feature>
<evidence type="ECO:0000256" key="7">
    <source>
        <dbReference type="ARBA" id="ARBA00016985"/>
    </source>
</evidence>
<comment type="caution">
    <text evidence="11">The sequence shown here is derived from an EMBL/GenBank/DDBJ whole genome shotgun (WGS) entry which is preliminary data.</text>
</comment>
<evidence type="ECO:0000313" key="12">
    <source>
        <dbReference type="Proteomes" id="UP000187412"/>
    </source>
</evidence>
<name>A0ABX3GWX3_PAEBO</name>
<dbReference type="PANTHER" id="PTHR10314">
    <property type="entry name" value="CYSTATHIONINE BETA-SYNTHASE"/>
    <property type="match status" value="1"/>
</dbReference>
<protein>
    <recommendedName>
        <fullName evidence="7">N-(2-amino-2-carboxyethyl)-L-glutamate synthase</fullName>
        <ecNumber evidence="6">2.5.1.140</ecNumber>
    </recommendedName>
</protein>
<gene>
    <name evidence="11" type="ORF">BSK56_31795</name>
</gene>
<accession>A0ABX3GWX3</accession>
<keyword evidence="12" id="KW-1185">Reference proteome</keyword>
<comment type="subunit">
    <text evidence="5">Homodimer.</text>
</comment>
<sequence length="328" mass="35961">MNLNGGILSTIGNTPLIKLSNLFQNSGFEVYAKMELLNPGGSAKDRPALRMIQEAWKEGRIRSGTVIIESSSGNMAISLAMICKYLGLRFISVIDPRTTETNIQILKALDAKIDYVAEPDPETGEFLPARLTRVQQLLAEIPGSFWPNQYGNENNYLAHYHTTMKEIVTELGRVDYLFCSVSTCGTIRGLAEYARDHGLKTKIVAVDAEGSVIFGGNKGSRRFPGLGAGIVPPFCRKDLIDHIVYVSDWEIIKGCRALSQNESILAGASSGGIIAAVKRMEQEITPGSHCAVILHDKGERYLDTVYSDSWIQNQFGRDLSSEDGDVPT</sequence>
<dbReference type="CDD" id="cd01561">
    <property type="entry name" value="CBS_like"/>
    <property type="match status" value="1"/>
</dbReference>
<evidence type="ECO:0000256" key="6">
    <source>
        <dbReference type="ARBA" id="ARBA00012331"/>
    </source>
</evidence>
<proteinExistence type="inferred from homology"/>
<dbReference type="EMBL" id="MPTB01000075">
    <property type="protein sequence ID" value="OMD36870.1"/>
    <property type="molecule type" value="Genomic_DNA"/>
</dbReference>
<evidence type="ECO:0000256" key="8">
    <source>
        <dbReference type="ARBA" id="ARBA00022679"/>
    </source>
</evidence>
<dbReference type="InterPro" id="IPR001216">
    <property type="entry name" value="P-phosphate_BS"/>
</dbReference>
<dbReference type="InterPro" id="IPR050214">
    <property type="entry name" value="Cys_Synth/Cystath_Beta-Synth"/>
</dbReference>
<keyword evidence="9" id="KW-0663">Pyridoxal phosphate</keyword>
<dbReference type="InterPro" id="IPR023927">
    <property type="entry name" value="SbnA"/>
</dbReference>
<dbReference type="Pfam" id="PF00291">
    <property type="entry name" value="PALP"/>
    <property type="match status" value="1"/>
</dbReference>
<keyword evidence="8" id="KW-0808">Transferase</keyword>
<dbReference type="EC" id="2.5.1.140" evidence="6"/>
<comment type="function">
    <text evidence="2">Catalyzes the synthesis of N-((2S)-2-amino-2-carboxyethyl)-L-glutamate (ACEGA) from O-phospho-L-serine and L-glutamate. Involved in the biosynthesis of L-2,3-diaminopropionic acid (L-Dap), a precursor of staphyloferrin B and antibiotics.</text>
</comment>
<comment type="similarity">
    <text evidence="4">Belongs to the cysteine synthase/cystathionine beta-synthase family. SbnA subfamily.</text>
</comment>
<dbReference type="SUPFAM" id="SSF53686">
    <property type="entry name" value="Tryptophan synthase beta subunit-like PLP-dependent enzymes"/>
    <property type="match status" value="1"/>
</dbReference>
<evidence type="ECO:0000256" key="5">
    <source>
        <dbReference type="ARBA" id="ARBA00011738"/>
    </source>
</evidence>
<reference evidence="11 12" key="1">
    <citation type="submission" date="2016-10" db="EMBL/GenBank/DDBJ databases">
        <title>Paenibacillus species isolates.</title>
        <authorList>
            <person name="Beno S.M."/>
        </authorList>
    </citation>
    <scope>NUCLEOTIDE SEQUENCE [LARGE SCALE GENOMIC DNA]</scope>
    <source>
        <strain evidence="11 12">FSL H7-0744</strain>
    </source>
</reference>
<comment type="pathway">
    <text evidence="3">Siderophore biosynthesis.</text>
</comment>